<organism evidence="3 4">
    <name type="scientific">Candidatus Gottesmanbacteria bacterium RIFCSPLOWO2_01_FULL_43_11b</name>
    <dbReference type="NCBI Taxonomy" id="1798392"/>
    <lineage>
        <taxon>Bacteria</taxon>
        <taxon>Candidatus Gottesmaniibacteriota</taxon>
    </lineage>
</organism>
<feature type="transmembrane region" description="Helical" evidence="1">
    <location>
        <begin position="426"/>
        <end position="453"/>
    </location>
</feature>
<dbReference type="InterPro" id="IPR016047">
    <property type="entry name" value="M23ase_b-sheet_dom"/>
</dbReference>
<dbReference type="CDD" id="cd12797">
    <property type="entry name" value="M23_peptidase"/>
    <property type="match status" value="1"/>
</dbReference>
<feature type="transmembrane region" description="Helical" evidence="1">
    <location>
        <begin position="465"/>
        <end position="490"/>
    </location>
</feature>
<name>A0A1F6AHY1_9BACT</name>
<keyword evidence="1" id="KW-0472">Membrane</keyword>
<feature type="domain" description="M23ase beta-sheet core" evidence="2">
    <location>
        <begin position="560"/>
        <end position="664"/>
    </location>
</feature>
<evidence type="ECO:0000256" key="1">
    <source>
        <dbReference type="SAM" id="Phobius"/>
    </source>
</evidence>
<proteinExistence type="predicted"/>
<dbReference type="STRING" id="1798392.A3A79_02700"/>
<sequence length="703" mass="75940">MRNDPMADEQKFTQGLKNLLIAHEFYPGKYEQFKKNLALSGVPFVFTNTQFLEILEQFSTEFVLFLKENTPPEQQAEFEQIAPGVLVESISENLPHITDKIEGSRRQNIGRIAGAYVDELRALARFPNEPALQQRLVDELSKLAKETRDPRKLREEMGLALVRIAATSARSEEFGKRVKPIAEIVLEKADKTIRVLAAPLPSEEEITQKMFEWSGTDKARWLETYATLASVDPAPSFEVVDRLARVAEALEATPSSDIEIKPGVFSKIGVSGLRQPVQGVADALLSIYPKNVRDDIVRSVWLGKIEGAIEKTQERVGSLIVESPVFQNAIERGNKVFGKGGGRARSFIWDLASSIAGPPVAVDVFVLEVLGLAPESYTVNQVRVADSHSRSPGLFHLFFNEASGWGIRKATSAVVAKAGSGTVGRWFGGLVGAIGGLPGVILGWLGGSVFASFFGRRGPGKPQSFWASAEWIVIASLLFVVIGFPILFFFKTVSEFGPFQGERVGGGYGSGGPIINCSQTPEDPRCTLTPCSTGDCLWPTNGYITQGPYATCRSSHASMNAVDIGANYGTEVYSITDGTISDVRGRCADTAVGPSRTSRCNQGWGNYVDIETPNGAIIRYAHLSLTTINLVSKGQSVTKGVTQIGKVDNNGSSTSNHLHVGIQSGPGNILDLLPLTPSQAQEVLGCSNNTRGCLDCPVIQTGS</sequence>
<keyword evidence="1" id="KW-0812">Transmembrane</keyword>
<evidence type="ECO:0000313" key="4">
    <source>
        <dbReference type="Proteomes" id="UP000178759"/>
    </source>
</evidence>
<dbReference type="PANTHER" id="PTHR21666:SF270">
    <property type="entry name" value="MUREIN HYDROLASE ACTIVATOR ENVC"/>
    <property type="match status" value="1"/>
</dbReference>
<dbReference type="SUPFAM" id="SSF51261">
    <property type="entry name" value="Duplicated hybrid motif"/>
    <property type="match status" value="1"/>
</dbReference>
<dbReference type="GO" id="GO:0004222">
    <property type="term" value="F:metalloendopeptidase activity"/>
    <property type="evidence" value="ECO:0007669"/>
    <property type="project" value="TreeGrafter"/>
</dbReference>
<dbReference type="Pfam" id="PF01551">
    <property type="entry name" value="Peptidase_M23"/>
    <property type="match status" value="1"/>
</dbReference>
<reference evidence="3 4" key="1">
    <citation type="journal article" date="2016" name="Nat. Commun.">
        <title>Thousands of microbial genomes shed light on interconnected biogeochemical processes in an aquifer system.</title>
        <authorList>
            <person name="Anantharaman K."/>
            <person name="Brown C.T."/>
            <person name="Hug L.A."/>
            <person name="Sharon I."/>
            <person name="Castelle C.J."/>
            <person name="Probst A.J."/>
            <person name="Thomas B.C."/>
            <person name="Singh A."/>
            <person name="Wilkins M.J."/>
            <person name="Karaoz U."/>
            <person name="Brodie E.L."/>
            <person name="Williams K.H."/>
            <person name="Hubbard S.S."/>
            <person name="Banfield J.F."/>
        </authorList>
    </citation>
    <scope>NUCLEOTIDE SEQUENCE [LARGE SCALE GENOMIC DNA]</scope>
</reference>
<gene>
    <name evidence="3" type="ORF">A3A79_02700</name>
</gene>
<evidence type="ECO:0000259" key="2">
    <source>
        <dbReference type="Pfam" id="PF01551"/>
    </source>
</evidence>
<dbReference type="InterPro" id="IPR050570">
    <property type="entry name" value="Cell_wall_metabolism_enzyme"/>
</dbReference>
<dbReference type="Gene3D" id="2.70.70.10">
    <property type="entry name" value="Glucose Permease (Domain IIA)"/>
    <property type="match status" value="1"/>
</dbReference>
<dbReference type="InterPro" id="IPR011055">
    <property type="entry name" value="Dup_hybrid_motif"/>
</dbReference>
<dbReference type="PANTHER" id="PTHR21666">
    <property type="entry name" value="PEPTIDASE-RELATED"/>
    <property type="match status" value="1"/>
</dbReference>
<dbReference type="Proteomes" id="UP000178759">
    <property type="component" value="Unassembled WGS sequence"/>
</dbReference>
<keyword evidence="1" id="KW-1133">Transmembrane helix</keyword>
<accession>A0A1F6AHY1</accession>
<protein>
    <recommendedName>
        <fullName evidence="2">M23ase beta-sheet core domain-containing protein</fullName>
    </recommendedName>
</protein>
<dbReference type="AlphaFoldDB" id="A0A1F6AHY1"/>
<dbReference type="EMBL" id="MFJV01000001">
    <property type="protein sequence ID" value="OGG24082.1"/>
    <property type="molecule type" value="Genomic_DNA"/>
</dbReference>
<comment type="caution">
    <text evidence="3">The sequence shown here is derived from an EMBL/GenBank/DDBJ whole genome shotgun (WGS) entry which is preliminary data.</text>
</comment>
<evidence type="ECO:0000313" key="3">
    <source>
        <dbReference type="EMBL" id="OGG24082.1"/>
    </source>
</evidence>